<sequence>MSEQVNWMDAKSGKVVPLFSESDRAAYGTPEVKAEVQAQALEERQVALEWFEANRDYVADLMIERIERGEVDFSTDEVATMRRELARKDLAKNWGRK</sequence>
<evidence type="ECO:0000313" key="2">
    <source>
        <dbReference type="Proteomes" id="UP000831537"/>
    </source>
</evidence>
<proteinExistence type="predicted"/>
<evidence type="ECO:0000313" key="1">
    <source>
        <dbReference type="EMBL" id="UOQ86208.1"/>
    </source>
</evidence>
<organism evidence="1 2">
    <name type="scientific">Gracilibacillus salinarum</name>
    <dbReference type="NCBI Taxonomy" id="2932255"/>
    <lineage>
        <taxon>Bacteria</taxon>
        <taxon>Bacillati</taxon>
        <taxon>Bacillota</taxon>
        <taxon>Bacilli</taxon>
        <taxon>Bacillales</taxon>
        <taxon>Bacillaceae</taxon>
        <taxon>Gracilibacillus</taxon>
    </lineage>
</organism>
<keyword evidence="2" id="KW-1185">Reference proteome</keyword>
<accession>A0ABY4GPY8</accession>
<reference evidence="1 2" key="1">
    <citation type="submission" date="2022-04" db="EMBL/GenBank/DDBJ databases">
        <title>Gracilibacillus sp. isolated from saltern.</title>
        <authorList>
            <person name="Won M."/>
            <person name="Lee C.-M."/>
            <person name="Woen H.-Y."/>
            <person name="Kwon S.-W."/>
        </authorList>
    </citation>
    <scope>NUCLEOTIDE SEQUENCE [LARGE SCALE GENOMIC DNA]</scope>
    <source>
        <strain evidence="1 2">SSPM10-3</strain>
    </source>
</reference>
<name>A0ABY4GPY8_9BACI</name>
<dbReference type="EMBL" id="CP095071">
    <property type="protein sequence ID" value="UOQ86208.1"/>
    <property type="molecule type" value="Genomic_DNA"/>
</dbReference>
<gene>
    <name evidence="1" type="ORF">MUN87_04735</name>
</gene>
<evidence type="ECO:0008006" key="3">
    <source>
        <dbReference type="Google" id="ProtNLM"/>
    </source>
</evidence>
<dbReference type="RefSeq" id="WP_244746529.1">
    <property type="nucleotide sequence ID" value="NZ_CP095071.1"/>
</dbReference>
<protein>
    <recommendedName>
        <fullName evidence="3">CopG family transcriptional regulator</fullName>
    </recommendedName>
</protein>
<dbReference type="Proteomes" id="UP000831537">
    <property type="component" value="Chromosome"/>
</dbReference>